<feature type="domain" description="TSCPD" evidence="6">
    <location>
        <begin position="18"/>
        <end position="120"/>
    </location>
</feature>
<comment type="catalytic activity">
    <reaction evidence="5">
        <text>a 2'-deoxyribonucleoside 5'-diphosphate + [thioredoxin]-disulfide + H2O = a ribonucleoside 5'-diphosphate + [thioredoxin]-dithiol</text>
        <dbReference type="Rhea" id="RHEA:23252"/>
        <dbReference type="Rhea" id="RHEA-COMP:10698"/>
        <dbReference type="Rhea" id="RHEA-COMP:10700"/>
        <dbReference type="ChEBI" id="CHEBI:15377"/>
        <dbReference type="ChEBI" id="CHEBI:29950"/>
        <dbReference type="ChEBI" id="CHEBI:50058"/>
        <dbReference type="ChEBI" id="CHEBI:57930"/>
        <dbReference type="ChEBI" id="CHEBI:73316"/>
        <dbReference type="EC" id="1.17.4.1"/>
    </reaction>
</comment>
<gene>
    <name evidence="7" type="ORF">OG375_04085</name>
</gene>
<dbReference type="Pfam" id="PF12637">
    <property type="entry name" value="TSCPD"/>
    <property type="match status" value="1"/>
</dbReference>
<accession>A0ABZ1PK54</accession>
<keyword evidence="4" id="KW-0547">Nucleotide-binding</keyword>
<evidence type="ECO:0000256" key="5">
    <source>
        <dbReference type="ARBA" id="ARBA00047754"/>
    </source>
</evidence>
<comment type="similarity">
    <text evidence="1">Belongs to the ribonucleoside diphosphate reductase class-2 family.</text>
</comment>
<name>A0ABZ1PK54_9ACTN</name>
<keyword evidence="3" id="KW-0237">DNA synthesis</keyword>
<protein>
    <recommendedName>
        <fullName evidence="2">ribonucleoside-diphosphate reductase</fullName>
        <ecNumber evidence="2">1.17.4.1</ecNumber>
    </recommendedName>
</protein>
<evidence type="ECO:0000256" key="3">
    <source>
        <dbReference type="ARBA" id="ARBA00022634"/>
    </source>
</evidence>
<evidence type="ECO:0000256" key="4">
    <source>
        <dbReference type="ARBA" id="ARBA00022741"/>
    </source>
</evidence>
<evidence type="ECO:0000313" key="7">
    <source>
        <dbReference type="EMBL" id="WUI83557.1"/>
    </source>
</evidence>
<reference evidence="7 8" key="1">
    <citation type="submission" date="2022-10" db="EMBL/GenBank/DDBJ databases">
        <title>The complete genomes of actinobacterial strains from the NBC collection.</title>
        <authorList>
            <person name="Joergensen T.S."/>
            <person name="Alvarez Arevalo M."/>
            <person name="Sterndorff E.B."/>
            <person name="Faurdal D."/>
            <person name="Vuksanovic O."/>
            <person name="Mourched A.-S."/>
            <person name="Charusanti P."/>
            <person name="Shaw S."/>
            <person name="Blin K."/>
            <person name="Weber T."/>
        </authorList>
    </citation>
    <scope>NUCLEOTIDE SEQUENCE [LARGE SCALE GENOMIC DNA]</scope>
    <source>
        <strain evidence="7 8">NBC_00396</strain>
    </source>
</reference>
<proteinExistence type="inferred from homology"/>
<dbReference type="EMBL" id="CP107941">
    <property type="protein sequence ID" value="WUI83557.1"/>
    <property type="molecule type" value="Genomic_DNA"/>
</dbReference>
<keyword evidence="8" id="KW-1185">Reference proteome</keyword>
<evidence type="ECO:0000259" key="6">
    <source>
        <dbReference type="Pfam" id="PF12637"/>
    </source>
</evidence>
<dbReference type="EC" id="1.17.4.1" evidence="2"/>
<sequence length="166" mass="17724">MPEAAAMTNSGRTTRKIPRIRRAETTRFTVDDQKGYLTTADAEDGSVGEVTIRMAKQGSTLAGMMDALGAAITLGLQAGAPAEVYVSKYSSMRFAPAGRTDDPELPMATSIMDYVARRVALDCLPPERRVGMGILTAAERTALADEVAGWVDLPGLAMSAPHELHR</sequence>
<dbReference type="InterPro" id="IPR024434">
    <property type="entry name" value="TSCPD_dom"/>
</dbReference>
<dbReference type="RefSeq" id="WP_328372630.1">
    <property type="nucleotide sequence ID" value="NZ_CP107941.1"/>
</dbReference>
<evidence type="ECO:0000313" key="8">
    <source>
        <dbReference type="Proteomes" id="UP001346877"/>
    </source>
</evidence>
<organism evidence="7 8">
    <name type="scientific">Micromonospora zamorensis</name>
    <dbReference type="NCBI Taxonomy" id="709883"/>
    <lineage>
        <taxon>Bacteria</taxon>
        <taxon>Bacillati</taxon>
        <taxon>Actinomycetota</taxon>
        <taxon>Actinomycetes</taxon>
        <taxon>Micromonosporales</taxon>
        <taxon>Micromonosporaceae</taxon>
        <taxon>Micromonospora</taxon>
    </lineage>
</organism>
<evidence type="ECO:0000256" key="1">
    <source>
        <dbReference type="ARBA" id="ARBA00007405"/>
    </source>
</evidence>
<evidence type="ECO:0000256" key="2">
    <source>
        <dbReference type="ARBA" id="ARBA00012274"/>
    </source>
</evidence>
<dbReference type="Proteomes" id="UP001346877">
    <property type="component" value="Chromosome"/>
</dbReference>